<organism evidence="7 8">
    <name type="scientific">Kineosporia corallincola</name>
    <dbReference type="NCBI Taxonomy" id="2835133"/>
    <lineage>
        <taxon>Bacteria</taxon>
        <taxon>Bacillati</taxon>
        <taxon>Actinomycetota</taxon>
        <taxon>Actinomycetes</taxon>
        <taxon>Kineosporiales</taxon>
        <taxon>Kineosporiaceae</taxon>
        <taxon>Kineosporia</taxon>
    </lineage>
</organism>
<evidence type="ECO:0000256" key="3">
    <source>
        <dbReference type="PROSITE-ProRule" id="PRU01100"/>
    </source>
</evidence>
<dbReference type="Gene3D" id="3.20.20.80">
    <property type="entry name" value="Glycosidases"/>
    <property type="match status" value="1"/>
</dbReference>
<evidence type="ECO:0000313" key="8">
    <source>
        <dbReference type="Proteomes" id="UP001197247"/>
    </source>
</evidence>
<reference evidence="7 8" key="1">
    <citation type="submission" date="2021-05" db="EMBL/GenBank/DDBJ databases">
        <title>Kineosporia and Streptomyces sp. nov. two new marine actinobacteria isolated from Coral.</title>
        <authorList>
            <person name="Buangrab K."/>
            <person name="Sutthacheep M."/>
            <person name="Yeemin T."/>
            <person name="Harunari E."/>
            <person name="Igarashi Y."/>
            <person name="Kanchanasin P."/>
            <person name="Tanasupawat S."/>
            <person name="Phongsopitanun W."/>
        </authorList>
    </citation>
    <scope>NUCLEOTIDE SEQUENCE [LARGE SCALE GENOMIC DNA]</scope>
    <source>
        <strain evidence="7 8">J2-2</strain>
    </source>
</reference>
<evidence type="ECO:0000313" key="7">
    <source>
        <dbReference type="EMBL" id="MBT0772243.1"/>
    </source>
</evidence>
<feature type="region of interest" description="Disordered" evidence="4">
    <location>
        <begin position="67"/>
        <end position="102"/>
    </location>
</feature>
<sequence length="408" mass="45828">MPEYHPDRRPPSSRRPSFHDLVPENERHPAPQRSFREVRARRSRLPWIAAVLALLVVAGGVGIALRPHDEPRRATGATGVTASAPPADTGEQAPAAPRKTTGAEKNVSLAVFRSASPASVGQFSDWLGRDVDYVVDFSRRLSWDQIANPIDHLSLWRNSGYRVVYGVAMLPEARSDTSTIAAGARGEYDQYYRTLAQNLVRYGQGDAILRLGWEFNVANSTWHPDDPQEFITYWRNIVRTMRAVPGAQNLEFDWNVNSGGDSYDSTVFYPGDKYVDYVGVDVYDIAWADGTYPYPTGCGAPCRRQRQEAAWKAALNARFGLIFWSDFAEARGKPMSFPEWGLWDRPDGQGGGDNPYFIEQMHDFIDNPHNNVAYHAYFDYDVGEKGDHRLASFPKAGKKFARLFGEQT</sequence>
<dbReference type="InterPro" id="IPR017853">
    <property type="entry name" value="GH"/>
</dbReference>
<evidence type="ECO:0000256" key="4">
    <source>
        <dbReference type="SAM" id="MobiDB-lite"/>
    </source>
</evidence>
<feature type="compositionally biased region" description="Basic and acidic residues" evidence="4">
    <location>
        <begin position="17"/>
        <end position="38"/>
    </location>
</feature>
<evidence type="ECO:0000256" key="1">
    <source>
        <dbReference type="ARBA" id="ARBA00022801"/>
    </source>
</evidence>
<keyword evidence="1 3" id="KW-0378">Hydrolase</keyword>
<feature type="region of interest" description="Disordered" evidence="4">
    <location>
        <begin position="1"/>
        <end position="38"/>
    </location>
</feature>
<protein>
    <recommendedName>
        <fullName evidence="6">GH26 domain-containing protein</fullName>
    </recommendedName>
</protein>
<feature type="compositionally biased region" description="Basic and acidic residues" evidence="4">
    <location>
        <begin position="1"/>
        <end position="10"/>
    </location>
</feature>
<feature type="transmembrane region" description="Helical" evidence="5">
    <location>
        <begin position="45"/>
        <end position="65"/>
    </location>
</feature>
<dbReference type="Pfam" id="PF02156">
    <property type="entry name" value="Glyco_hydro_26"/>
    <property type="match status" value="1"/>
</dbReference>
<comment type="similarity">
    <text evidence="3">Belongs to the glycosyl hydrolase 26 family.</text>
</comment>
<comment type="caution">
    <text evidence="7">The sequence shown here is derived from an EMBL/GenBank/DDBJ whole genome shotgun (WGS) entry which is preliminary data.</text>
</comment>
<evidence type="ECO:0000256" key="2">
    <source>
        <dbReference type="ARBA" id="ARBA00023295"/>
    </source>
</evidence>
<dbReference type="Proteomes" id="UP001197247">
    <property type="component" value="Unassembled WGS sequence"/>
</dbReference>
<dbReference type="SUPFAM" id="SSF51445">
    <property type="entry name" value="(Trans)glycosidases"/>
    <property type="match status" value="1"/>
</dbReference>
<feature type="active site" description="Nucleophile" evidence="3">
    <location>
        <position position="339"/>
    </location>
</feature>
<feature type="active site" description="Proton donor" evidence="3">
    <location>
        <position position="214"/>
    </location>
</feature>
<accession>A0ABS5TQD0</accession>
<dbReference type="InterPro" id="IPR022790">
    <property type="entry name" value="GH26_dom"/>
</dbReference>
<feature type="domain" description="GH26" evidence="6">
    <location>
        <begin position="80"/>
        <end position="408"/>
    </location>
</feature>
<dbReference type="PROSITE" id="PS51764">
    <property type="entry name" value="GH26"/>
    <property type="match status" value="1"/>
</dbReference>
<dbReference type="EMBL" id="JAHBAY010000011">
    <property type="protein sequence ID" value="MBT0772243.1"/>
    <property type="molecule type" value="Genomic_DNA"/>
</dbReference>
<keyword evidence="5" id="KW-0812">Transmembrane</keyword>
<keyword evidence="2 3" id="KW-0326">Glycosidase</keyword>
<evidence type="ECO:0000259" key="6">
    <source>
        <dbReference type="PROSITE" id="PS51764"/>
    </source>
</evidence>
<dbReference type="RefSeq" id="WP_214158641.1">
    <property type="nucleotide sequence ID" value="NZ_JAHBAY010000011.1"/>
</dbReference>
<keyword evidence="5" id="KW-1133">Transmembrane helix</keyword>
<keyword evidence="5" id="KW-0472">Membrane</keyword>
<keyword evidence="8" id="KW-1185">Reference proteome</keyword>
<name>A0ABS5TQD0_9ACTN</name>
<gene>
    <name evidence="7" type="ORF">KIH74_25080</name>
</gene>
<proteinExistence type="inferred from homology"/>
<evidence type="ECO:0000256" key="5">
    <source>
        <dbReference type="SAM" id="Phobius"/>
    </source>
</evidence>